<organism evidence="1 2">
    <name type="scientific">Euphydryas editha</name>
    <name type="common">Edith's checkerspot</name>
    <dbReference type="NCBI Taxonomy" id="104508"/>
    <lineage>
        <taxon>Eukaryota</taxon>
        <taxon>Metazoa</taxon>
        <taxon>Ecdysozoa</taxon>
        <taxon>Arthropoda</taxon>
        <taxon>Hexapoda</taxon>
        <taxon>Insecta</taxon>
        <taxon>Pterygota</taxon>
        <taxon>Neoptera</taxon>
        <taxon>Endopterygota</taxon>
        <taxon>Lepidoptera</taxon>
        <taxon>Glossata</taxon>
        <taxon>Ditrysia</taxon>
        <taxon>Papilionoidea</taxon>
        <taxon>Nymphalidae</taxon>
        <taxon>Nymphalinae</taxon>
        <taxon>Euphydryas</taxon>
    </lineage>
</organism>
<proteinExistence type="predicted"/>
<protein>
    <submittedName>
        <fullName evidence="1">Uncharacterized protein</fullName>
    </submittedName>
</protein>
<sequence length="122" mass="13286">MLGSSIALRMLSRGYLVMKKNGIWPFNEDTFSEDEFLSSYVTDRPFVDANSVAHTILDMADTEPNIGLSGPSQAANIGQQNVNNQVDIESPAPSTSTGTIETNQHILTSPEVIRPLLKAPPR</sequence>
<reference evidence="1" key="1">
    <citation type="submission" date="2022-03" db="EMBL/GenBank/DDBJ databases">
        <authorList>
            <person name="Tunstrom K."/>
        </authorList>
    </citation>
    <scope>NUCLEOTIDE SEQUENCE</scope>
</reference>
<dbReference type="AlphaFoldDB" id="A0AAU9TKZ8"/>
<comment type="caution">
    <text evidence="1">The sequence shown here is derived from an EMBL/GenBank/DDBJ whole genome shotgun (WGS) entry which is preliminary data.</text>
</comment>
<name>A0AAU9TKZ8_EUPED</name>
<accession>A0AAU9TKZ8</accession>
<evidence type="ECO:0000313" key="2">
    <source>
        <dbReference type="Proteomes" id="UP001153954"/>
    </source>
</evidence>
<keyword evidence="2" id="KW-1185">Reference proteome</keyword>
<dbReference type="Proteomes" id="UP001153954">
    <property type="component" value="Unassembled WGS sequence"/>
</dbReference>
<evidence type="ECO:0000313" key="1">
    <source>
        <dbReference type="EMBL" id="CAH2087760.1"/>
    </source>
</evidence>
<gene>
    <name evidence="1" type="ORF">EEDITHA_LOCUS3987</name>
</gene>
<dbReference type="EMBL" id="CAKOGL010000007">
    <property type="protein sequence ID" value="CAH2087760.1"/>
    <property type="molecule type" value="Genomic_DNA"/>
</dbReference>